<keyword evidence="3" id="KW-1185">Reference proteome</keyword>
<proteinExistence type="predicted"/>
<keyword evidence="1" id="KW-0812">Transmembrane</keyword>
<dbReference type="AlphaFoldDB" id="A0A9W7AKI6"/>
<accession>A0A9W7AKI6</accession>
<dbReference type="EMBL" id="BRXZ01001432">
    <property type="protein sequence ID" value="GMH71047.1"/>
    <property type="molecule type" value="Genomic_DNA"/>
</dbReference>
<evidence type="ECO:0000313" key="2">
    <source>
        <dbReference type="EMBL" id="GMH71047.1"/>
    </source>
</evidence>
<organism evidence="2 3">
    <name type="scientific">Triparma retinervis</name>
    <dbReference type="NCBI Taxonomy" id="2557542"/>
    <lineage>
        <taxon>Eukaryota</taxon>
        <taxon>Sar</taxon>
        <taxon>Stramenopiles</taxon>
        <taxon>Ochrophyta</taxon>
        <taxon>Bolidophyceae</taxon>
        <taxon>Parmales</taxon>
        <taxon>Triparmaceae</taxon>
        <taxon>Triparma</taxon>
    </lineage>
</organism>
<feature type="transmembrane region" description="Helical" evidence="1">
    <location>
        <begin position="258"/>
        <end position="280"/>
    </location>
</feature>
<dbReference type="Proteomes" id="UP001165082">
    <property type="component" value="Unassembled WGS sequence"/>
</dbReference>
<keyword evidence="1" id="KW-1133">Transmembrane helix</keyword>
<feature type="transmembrane region" description="Helical" evidence="1">
    <location>
        <begin position="224"/>
        <end position="246"/>
    </location>
</feature>
<dbReference type="OrthoDB" id="190266at2759"/>
<feature type="transmembrane region" description="Helical" evidence="1">
    <location>
        <begin position="165"/>
        <end position="185"/>
    </location>
</feature>
<name>A0A9W7AKI6_9STRA</name>
<protein>
    <submittedName>
        <fullName evidence="2">Uncharacterized protein</fullName>
    </submittedName>
</protein>
<reference evidence="2" key="1">
    <citation type="submission" date="2022-07" db="EMBL/GenBank/DDBJ databases">
        <title>Genome analysis of Parmales, a sister group of diatoms, reveals the evolutionary specialization of diatoms from phago-mixotrophs to photoautotrophs.</title>
        <authorList>
            <person name="Ban H."/>
            <person name="Sato S."/>
            <person name="Yoshikawa S."/>
            <person name="Kazumasa Y."/>
            <person name="Nakamura Y."/>
            <person name="Ichinomiya M."/>
            <person name="Saitoh K."/>
            <person name="Sato N."/>
            <person name="Blanc-Mathieu R."/>
            <person name="Endo H."/>
            <person name="Kuwata A."/>
            <person name="Ogata H."/>
        </authorList>
    </citation>
    <scope>NUCLEOTIDE SEQUENCE</scope>
</reference>
<keyword evidence="1" id="KW-0472">Membrane</keyword>
<feature type="transmembrane region" description="Helical" evidence="1">
    <location>
        <begin position="292"/>
        <end position="312"/>
    </location>
</feature>
<evidence type="ECO:0000313" key="3">
    <source>
        <dbReference type="Proteomes" id="UP001165082"/>
    </source>
</evidence>
<comment type="caution">
    <text evidence="2">The sequence shown here is derived from an EMBL/GenBank/DDBJ whole genome shotgun (WGS) entry which is preliminary data.</text>
</comment>
<sequence>MLTRHTYKLSATFRKRCENTGFRNVHLDSPSSVKAETMLLIFTDCFPSTVSELIQDTEAAHGMVFRSLMVMGGLCGLMTDFSVLSPSPEREISPTTAYLVEVLHVLRRLMMAAAVGFCFAPASGRDHGVERIRDVKKGTEVESKRLGIKIKGLDGEKRAELGRTAIVGSIHVLLAMAMLSTLPFLEGVALGFDVYAISPRLQVAIAGGESLSAIAWAGLSVVRAIHVVAINIGLLLFSFHFCLGFFTARGGHSYKGFWAEFATCVNFANLMLLAAVSSWFKDFDEFTTWHPAVQNASLAVAFLHATSALVYCTKNLVLCLRNVEYSERELAKIFDKYKRDELIFQTLMDAQLAFINHVQNSVEGDGGWGEKFSTLATQVLIVLGLKK</sequence>
<gene>
    <name evidence="2" type="ORF">TrRE_jg8388</name>
</gene>
<evidence type="ECO:0000256" key="1">
    <source>
        <dbReference type="SAM" id="Phobius"/>
    </source>
</evidence>